<comment type="caution">
    <text evidence="1">The sequence shown here is derived from an EMBL/GenBank/DDBJ whole genome shotgun (WGS) entry which is preliminary data.</text>
</comment>
<dbReference type="Proteomes" id="UP000784294">
    <property type="component" value="Unassembled WGS sequence"/>
</dbReference>
<gene>
    <name evidence="1" type="ORF">PXEA_LOCUS7998</name>
</gene>
<reference evidence="1" key="1">
    <citation type="submission" date="2018-11" db="EMBL/GenBank/DDBJ databases">
        <authorList>
            <consortium name="Pathogen Informatics"/>
        </authorList>
    </citation>
    <scope>NUCLEOTIDE SEQUENCE</scope>
</reference>
<dbReference type="EMBL" id="CAAALY010021596">
    <property type="protein sequence ID" value="VEL14558.1"/>
    <property type="molecule type" value="Genomic_DNA"/>
</dbReference>
<sequence>MSANFGSFLCGQQRSASRPIDRSSDATRFIRSIRTLLAPTGLNSGVFSQSCSRSMQQERSTVSSFRIQLLRSRYSSELDKRWPLQDGFRRDFWLCPSWCLCWLAKSQAVLTFRLQEKSRCSIVQPRLQDRKAASTIARCHGNMNVRLDDWATGDDGKSPIRRVAWPT</sequence>
<evidence type="ECO:0000313" key="2">
    <source>
        <dbReference type="Proteomes" id="UP000784294"/>
    </source>
</evidence>
<organism evidence="1 2">
    <name type="scientific">Protopolystoma xenopodis</name>
    <dbReference type="NCBI Taxonomy" id="117903"/>
    <lineage>
        <taxon>Eukaryota</taxon>
        <taxon>Metazoa</taxon>
        <taxon>Spiralia</taxon>
        <taxon>Lophotrochozoa</taxon>
        <taxon>Platyhelminthes</taxon>
        <taxon>Monogenea</taxon>
        <taxon>Polyopisthocotylea</taxon>
        <taxon>Polystomatidea</taxon>
        <taxon>Polystomatidae</taxon>
        <taxon>Protopolystoma</taxon>
    </lineage>
</organism>
<evidence type="ECO:0000313" key="1">
    <source>
        <dbReference type="EMBL" id="VEL14558.1"/>
    </source>
</evidence>
<name>A0A3S4ZXP2_9PLAT</name>
<proteinExistence type="predicted"/>
<accession>A0A3S4ZXP2</accession>
<keyword evidence="2" id="KW-1185">Reference proteome</keyword>
<dbReference type="AlphaFoldDB" id="A0A3S4ZXP2"/>
<protein>
    <submittedName>
        <fullName evidence="1">Uncharacterized protein</fullName>
    </submittedName>
</protein>